<name>A0A832DGV0_9BACT</name>
<dbReference type="SUPFAM" id="SSF56507">
    <property type="entry name" value="Methionine synthase activation domain-like"/>
    <property type="match status" value="1"/>
</dbReference>
<sequence>MKEEVYQYNFSFDELNFNEEKLISLFSDFSSSNYSVLSDAFNLLLPFIKQNCKSVAGFRHFNTQNISFRKNLLIIENIQFDLGTIIYRDIKAVSEIFVFVCTIGKSIEEKIHKLFLDGDSLSAFILDRIASELVESTADLLERKIHTEFLKEGYNLTNRYSPGYCGWSVSEQKKLLSLLPEKFCGVELTESSLMIPIKSVSGIYGADFNLIRKDYNCEICDDEFCYKRKFKKDD</sequence>
<dbReference type="InterPro" id="IPR004223">
    <property type="entry name" value="VitB12-dep_Met_synth_activ_dom"/>
</dbReference>
<evidence type="ECO:0000259" key="1">
    <source>
        <dbReference type="Pfam" id="PF02965"/>
    </source>
</evidence>
<evidence type="ECO:0000313" key="2">
    <source>
        <dbReference type="EMBL" id="HGT47192.1"/>
    </source>
</evidence>
<dbReference type="Pfam" id="PF02965">
    <property type="entry name" value="Met_synt_B12"/>
    <property type="match status" value="1"/>
</dbReference>
<accession>A0A832DGV0</accession>
<dbReference type="EMBL" id="DSVI01000004">
    <property type="protein sequence ID" value="HGT47192.1"/>
    <property type="molecule type" value="Genomic_DNA"/>
</dbReference>
<gene>
    <name evidence="2" type="ORF">ENS56_04095</name>
</gene>
<feature type="domain" description="AdoMet activation" evidence="1">
    <location>
        <begin position="96"/>
        <end position="207"/>
    </location>
</feature>
<organism evidence="2">
    <name type="scientific">Ignavibacterium album</name>
    <dbReference type="NCBI Taxonomy" id="591197"/>
    <lineage>
        <taxon>Bacteria</taxon>
        <taxon>Pseudomonadati</taxon>
        <taxon>Ignavibacteriota</taxon>
        <taxon>Ignavibacteria</taxon>
        <taxon>Ignavibacteriales</taxon>
        <taxon>Ignavibacteriaceae</taxon>
        <taxon>Ignavibacterium</taxon>
    </lineage>
</organism>
<proteinExistence type="predicted"/>
<dbReference type="InterPro" id="IPR037010">
    <property type="entry name" value="VitB12-dep_Met_synth_activ_sf"/>
</dbReference>
<dbReference type="GO" id="GO:0008705">
    <property type="term" value="F:methionine synthase activity"/>
    <property type="evidence" value="ECO:0007669"/>
    <property type="project" value="InterPro"/>
</dbReference>
<comment type="caution">
    <text evidence="2">The sequence shown here is derived from an EMBL/GenBank/DDBJ whole genome shotgun (WGS) entry which is preliminary data.</text>
</comment>
<dbReference type="AlphaFoldDB" id="A0A832DGV0"/>
<protein>
    <recommendedName>
        <fullName evidence="1">AdoMet activation domain-containing protein</fullName>
    </recommendedName>
</protein>
<reference evidence="2" key="1">
    <citation type="journal article" date="2020" name="mSystems">
        <title>Genome- and Community-Level Interaction Insights into Carbon Utilization and Element Cycling Functions of Hydrothermarchaeota in Hydrothermal Sediment.</title>
        <authorList>
            <person name="Zhou Z."/>
            <person name="Liu Y."/>
            <person name="Xu W."/>
            <person name="Pan J."/>
            <person name="Luo Z.H."/>
            <person name="Li M."/>
        </authorList>
    </citation>
    <scope>NUCLEOTIDE SEQUENCE [LARGE SCALE GENOMIC DNA]</scope>
    <source>
        <strain evidence="2">SpSt-500</strain>
    </source>
</reference>
<dbReference type="Gene3D" id="3.40.109.40">
    <property type="match status" value="1"/>
</dbReference>